<dbReference type="GO" id="GO:0016020">
    <property type="term" value="C:membrane"/>
    <property type="evidence" value="ECO:0007669"/>
    <property type="project" value="UniProtKB-SubCell"/>
</dbReference>
<dbReference type="OrthoDB" id="10257275at2759"/>
<dbReference type="EMBL" id="KZ988132">
    <property type="protein sequence ID" value="RKP13018.1"/>
    <property type="molecule type" value="Genomic_DNA"/>
</dbReference>
<evidence type="ECO:0000313" key="14">
    <source>
        <dbReference type="Proteomes" id="UP000267251"/>
    </source>
</evidence>
<feature type="transmembrane region" description="Helical" evidence="11">
    <location>
        <begin position="129"/>
        <end position="147"/>
    </location>
</feature>
<feature type="transmembrane region" description="Helical" evidence="11">
    <location>
        <begin position="214"/>
        <end position="235"/>
    </location>
</feature>
<keyword evidence="9 11" id="KW-0472">Membrane</keyword>
<comment type="catalytic activity">
    <reaction evidence="1">
        <text>Cleaves type-1 transmembrane domains using a catalytic dyad composed of serine and histidine that are contributed by different transmembrane domains.</text>
        <dbReference type="EC" id="3.4.21.105"/>
    </reaction>
</comment>
<proteinExistence type="inferred from homology"/>
<sequence length="322" mass="35564">MSSPNIHRLGDHQNYQASSPPAASSYFSSFRQQMSDYVRRLPLISITLPSTLFAVFLLSCFLPLIPGLDGLDLPILLGLWPRRIIQNKEIWRIFSYPWVHANLPHVLFNILALTPLIQSFERSNGTLKTLWLFLILPYTLFPAVLYLGAAYGLLPVLIDSVVVGASGWFFSMLVWQSYRVPHFSVFGFFQVSSHLYPLFLLLILSILIPSSSFWGHVAGWAVGHLHGYGALGWCIPRGYYFERIEGWSLLERQIVHSSRWVKAEVDGGLWLPVSADGTGPGVGGSASYGSAFGQSLLGNPSGPPGHAPSAFPGHGQRLGDTL</sequence>
<evidence type="ECO:0000256" key="10">
    <source>
        <dbReference type="SAM" id="MobiDB-lite"/>
    </source>
</evidence>
<feature type="region of interest" description="Disordered" evidence="10">
    <location>
        <begin position="1"/>
        <end position="20"/>
    </location>
</feature>
<dbReference type="SUPFAM" id="SSF144091">
    <property type="entry name" value="Rhomboid-like"/>
    <property type="match status" value="1"/>
</dbReference>
<dbReference type="GO" id="GO:0006508">
    <property type="term" value="P:proteolysis"/>
    <property type="evidence" value="ECO:0007669"/>
    <property type="project" value="UniProtKB-KW"/>
</dbReference>
<accession>A0A4P9Y2B7</accession>
<keyword evidence="5" id="KW-0645">Protease</keyword>
<evidence type="ECO:0000256" key="2">
    <source>
        <dbReference type="ARBA" id="ARBA00004141"/>
    </source>
</evidence>
<evidence type="ECO:0000256" key="3">
    <source>
        <dbReference type="ARBA" id="ARBA00009045"/>
    </source>
</evidence>
<evidence type="ECO:0000256" key="1">
    <source>
        <dbReference type="ARBA" id="ARBA00000156"/>
    </source>
</evidence>
<feature type="domain" description="Peptidase S54 rhomboid" evidence="12">
    <location>
        <begin position="88"/>
        <end position="229"/>
    </location>
</feature>
<evidence type="ECO:0000313" key="13">
    <source>
        <dbReference type="EMBL" id="RKP13018.1"/>
    </source>
</evidence>
<evidence type="ECO:0000256" key="9">
    <source>
        <dbReference type="ARBA" id="ARBA00023136"/>
    </source>
</evidence>
<evidence type="ECO:0000256" key="6">
    <source>
        <dbReference type="ARBA" id="ARBA00022692"/>
    </source>
</evidence>
<evidence type="ECO:0000256" key="11">
    <source>
        <dbReference type="SAM" id="Phobius"/>
    </source>
</evidence>
<organism evidence="13 14">
    <name type="scientific">Piptocephalis cylindrospora</name>
    <dbReference type="NCBI Taxonomy" id="1907219"/>
    <lineage>
        <taxon>Eukaryota</taxon>
        <taxon>Fungi</taxon>
        <taxon>Fungi incertae sedis</taxon>
        <taxon>Zoopagomycota</taxon>
        <taxon>Zoopagomycotina</taxon>
        <taxon>Zoopagomycetes</taxon>
        <taxon>Zoopagales</taxon>
        <taxon>Piptocephalidaceae</taxon>
        <taxon>Piptocephalis</taxon>
    </lineage>
</organism>
<dbReference type="Gene3D" id="1.20.1540.10">
    <property type="entry name" value="Rhomboid-like"/>
    <property type="match status" value="1"/>
</dbReference>
<keyword evidence="14" id="KW-1185">Reference proteome</keyword>
<dbReference type="PANTHER" id="PTHR43066">
    <property type="entry name" value="RHOMBOID-RELATED PROTEIN"/>
    <property type="match status" value="1"/>
</dbReference>
<feature type="transmembrane region" description="Helical" evidence="11">
    <location>
        <begin position="41"/>
        <end position="65"/>
    </location>
</feature>
<feature type="transmembrane region" description="Helical" evidence="11">
    <location>
        <begin position="98"/>
        <end position="117"/>
    </location>
</feature>
<dbReference type="InterPro" id="IPR022764">
    <property type="entry name" value="Peptidase_S54_rhomboid_dom"/>
</dbReference>
<dbReference type="EC" id="3.4.21.105" evidence="4"/>
<keyword evidence="7" id="KW-0378">Hydrolase</keyword>
<evidence type="ECO:0000256" key="5">
    <source>
        <dbReference type="ARBA" id="ARBA00022670"/>
    </source>
</evidence>
<dbReference type="Proteomes" id="UP000267251">
    <property type="component" value="Unassembled WGS sequence"/>
</dbReference>
<evidence type="ECO:0000256" key="8">
    <source>
        <dbReference type="ARBA" id="ARBA00022989"/>
    </source>
</evidence>
<protein>
    <recommendedName>
        <fullName evidence="4">rhomboid protease</fullName>
        <ecNumber evidence="4">3.4.21.105</ecNumber>
    </recommendedName>
</protein>
<name>A0A4P9Y2B7_9FUNG</name>
<feature type="transmembrane region" description="Helical" evidence="11">
    <location>
        <begin position="187"/>
        <end position="208"/>
    </location>
</feature>
<dbReference type="InterPro" id="IPR035952">
    <property type="entry name" value="Rhomboid-like_sf"/>
</dbReference>
<keyword evidence="6 11" id="KW-0812">Transmembrane</keyword>
<dbReference type="GO" id="GO:0004252">
    <property type="term" value="F:serine-type endopeptidase activity"/>
    <property type="evidence" value="ECO:0007669"/>
    <property type="project" value="InterPro"/>
</dbReference>
<evidence type="ECO:0000259" key="12">
    <source>
        <dbReference type="Pfam" id="PF01694"/>
    </source>
</evidence>
<keyword evidence="8 11" id="KW-1133">Transmembrane helix</keyword>
<comment type="subcellular location">
    <subcellularLocation>
        <location evidence="2">Membrane</location>
        <topology evidence="2">Multi-pass membrane protein</topology>
    </subcellularLocation>
</comment>
<evidence type="ECO:0000256" key="4">
    <source>
        <dbReference type="ARBA" id="ARBA00013039"/>
    </source>
</evidence>
<feature type="region of interest" description="Disordered" evidence="10">
    <location>
        <begin position="300"/>
        <end position="322"/>
    </location>
</feature>
<feature type="transmembrane region" description="Helical" evidence="11">
    <location>
        <begin position="153"/>
        <end position="175"/>
    </location>
</feature>
<dbReference type="AlphaFoldDB" id="A0A4P9Y2B7"/>
<evidence type="ECO:0000256" key="7">
    <source>
        <dbReference type="ARBA" id="ARBA00022801"/>
    </source>
</evidence>
<comment type="similarity">
    <text evidence="3">Belongs to the peptidase S54 family.</text>
</comment>
<gene>
    <name evidence="13" type="ORF">BJ684DRAFT_20469</name>
</gene>
<dbReference type="PANTHER" id="PTHR43066:SF1">
    <property type="entry name" value="RHOMBOID PROTEIN 2"/>
    <property type="match status" value="1"/>
</dbReference>
<reference evidence="14" key="1">
    <citation type="journal article" date="2018" name="Nat. Microbiol.">
        <title>Leveraging single-cell genomics to expand the fungal tree of life.</title>
        <authorList>
            <person name="Ahrendt S.R."/>
            <person name="Quandt C.A."/>
            <person name="Ciobanu D."/>
            <person name="Clum A."/>
            <person name="Salamov A."/>
            <person name="Andreopoulos B."/>
            <person name="Cheng J.F."/>
            <person name="Woyke T."/>
            <person name="Pelin A."/>
            <person name="Henrissat B."/>
            <person name="Reynolds N.K."/>
            <person name="Benny G.L."/>
            <person name="Smith M.E."/>
            <person name="James T.Y."/>
            <person name="Grigoriev I.V."/>
        </authorList>
    </citation>
    <scope>NUCLEOTIDE SEQUENCE [LARGE SCALE GENOMIC DNA]</scope>
</reference>
<dbReference type="Pfam" id="PF01694">
    <property type="entry name" value="Rhomboid"/>
    <property type="match status" value="1"/>
</dbReference>